<accession>A0A2H4VQI2</accession>
<dbReference type="EMBL" id="CP017768">
    <property type="protein sequence ID" value="AUB60320.1"/>
    <property type="molecule type" value="Genomic_DNA"/>
</dbReference>
<proteinExistence type="predicted"/>
<evidence type="ECO:0000256" key="1">
    <source>
        <dbReference type="ARBA" id="ARBA00022679"/>
    </source>
</evidence>
<dbReference type="Pfam" id="PF00535">
    <property type="entry name" value="Glycos_transf_2"/>
    <property type="match status" value="1"/>
</dbReference>
<feature type="domain" description="Glycosyltransferase 2-like" evidence="3">
    <location>
        <begin position="33"/>
        <end position="159"/>
    </location>
</feature>
<dbReference type="Proteomes" id="UP000591058">
    <property type="component" value="Unassembled WGS sequence"/>
</dbReference>
<dbReference type="Pfam" id="PF02709">
    <property type="entry name" value="Glyco_transf_7C"/>
    <property type="match status" value="1"/>
</dbReference>
<organism evidence="5 7">
    <name type="scientific">Methanobacterium subterraneum</name>
    <dbReference type="NCBI Taxonomy" id="59277"/>
    <lineage>
        <taxon>Archaea</taxon>
        <taxon>Methanobacteriati</taxon>
        <taxon>Methanobacteriota</taxon>
        <taxon>Methanomada group</taxon>
        <taxon>Methanobacteria</taxon>
        <taxon>Methanobacteriales</taxon>
        <taxon>Methanobacteriaceae</taxon>
        <taxon>Methanobacterium</taxon>
    </lineage>
</organism>
<name>A0A2H4VQI2_9EURY</name>
<dbReference type="AlphaFoldDB" id="A0A2H4VQI2"/>
<feature type="domain" description="Galactosyltransferase C-terminal" evidence="4">
    <location>
        <begin position="603"/>
        <end position="656"/>
    </location>
</feature>
<dbReference type="PANTHER" id="PTHR22916:SF3">
    <property type="entry name" value="UDP-GLCNAC:BETAGAL BETA-1,3-N-ACETYLGLUCOSAMINYLTRANSFERASE-LIKE PROTEIN 1"/>
    <property type="match status" value="1"/>
</dbReference>
<reference evidence="5 7" key="1">
    <citation type="submission" date="2016-10" db="EMBL/GenBank/DDBJ databases">
        <title>Comparative genomics between deep and shallow subseafloor isolates.</title>
        <authorList>
            <person name="Ishii S."/>
            <person name="Miller J.R."/>
            <person name="Sutton G."/>
            <person name="Suzuki S."/>
            <person name="Methe B."/>
            <person name="Inagaki F."/>
            <person name="Imachi H."/>
        </authorList>
    </citation>
    <scope>NUCLEOTIDE SEQUENCE [LARGE SCALE GENOMIC DNA]</scope>
    <source>
        <strain evidence="5 7">A8p</strain>
    </source>
</reference>
<evidence type="ECO:0000259" key="3">
    <source>
        <dbReference type="Pfam" id="PF00535"/>
    </source>
</evidence>
<feature type="coiled-coil region" evidence="2">
    <location>
        <begin position="356"/>
        <end position="386"/>
    </location>
</feature>
<evidence type="ECO:0000313" key="8">
    <source>
        <dbReference type="Proteomes" id="UP000591058"/>
    </source>
</evidence>
<dbReference type="EMBL" id="JABBYL010000006">
    <property type="protein sequence ID" value="NMO08465.1"/>
    <property type="molecule type" value="Genomic_DNA"/>
</dbReference>
<dbReference type="RefSeq" id="WP_100909255.1">
    <property type="nucleotide sequence ID" value="NZ_CP017768.1"/>
</dbReference>
<dbReference type="Gene3D" id="3.90.550.10">
    <property type="entry name" value="Spore Coat Polysaccharide Biosynthesis Protein SpsA, Chain A"/>
    <property type="match status" value="2"/>
</dbReference>
<dbReference type="CDD" id="cd00761">
    <property type="entry name" value="Glyco_tranf_GTA_type"/>
    <property type="match status" value="2"/>
</dbReference>
<evidence type="ECO:0000313" key="5">
    <source>
        <dbReference type="EMBL" id="AUB60320.1"/>
    </source>
</evidence>
<protein>
    <submittedName>
        <fullName evidence="6">Glycosyltransferase</fullName>
    </submittedName>
</protein>
<evidence type="ECO:0000259" key="4">
    <source>
        <dbReference type="Pfam" id="PF02709"/>
    </source>
</evidence>
<sequence>MNNQEKLYIYPIRANDQIKYLKSLLDNSQFKISIIIPVYNVENYIRNALNSIIRQSIGLEHLEVIMVNDCSTDNSGKIMDEYASKYKNFKAIHLPENSGAAGKPRNIGIENSNGNYLMFLDPDDYYTEDACEVLYNRIVAENVDIVFSRYVYVFENKIQRCHSIFGDLDEIKVKKIDEEPGLFTIPPSVWTKIFKRSFIVENDIRFPEGVPAQDLTFVVHSFLEANGIVYLNNRFLFNYNRIRDSKGDKGISRNRNKKNLMGMIQAYHKTFDLLKNYGKEEFYPTLFKGHLQFWMDGFIISNTSSIEKRELLETIGFLIEEFNKYDIELNKRYLTPLFNNIVDKRYNDAISLSEIIKNFIETQNKIEKEKNDLQRILDSNKNELSEHLTFTGYIKYKSKNIAYRINKRFKLSINNLYLKLENFSVNKKDRIFKLYIQLQGFNPSTRYDDLTLILPYRKTNDPDREENLDITLNYLSKIGINNIIISEHADVSARNFLTSKFSKLFKSFIVVHTNSNGDLFQLAKAVNRGVDKAKTPYIAYYDVDCLTKKKNINMAIFLLNKHYDVVHPFNKRVNDIVDKKTFIKNYDFNTVKTPEQNRPWADGGIVFWNKYSFINIGMQNEYFTGWGGEDNELMLRADIFNLKQYRIDDTLYHLYHHRPQKRTQNNVEQLQKTRQMTKELCLDEINHWPWVIDAKKRLNVK</sequence>
<reference evidence="6 8" key="2">
    <citation type="submission" date="2020-04" db="EMBL/GenBank/DDBJ databases">
        <title>Draft genome of Methanobacterium subterraneum isolated from animal feces.</title>
        <authorList>
            <person name="Ouboter H.T."/>
            <person name="Berger S."/>
            <person name="Gungor E."/>
            <person name="Jetten M.S.M."/>
            <person name="Welte C.U."/>
        </authorList>
    </citation>
    <scope>NUCLEOTIDE SEQUENCE [LARGE SCALE GENOMIC DNA]</scope>
    <source>
        <strain evidence="6">HO_2020</strain>
    </source>
</reference>
<dbReference type="GeneID" id="35126073"/>
<dbReference type="Proteomes" id="UP000232631">
    <property type="component" value="Chromosome"/>
</dbReference>
<evidence type="ECO:0000256" key="2">
    <source>
        <dbReference type="SAM" id="Coils"/>
    </source>
</evidence>
<dbReference type="InterPro" id="IPR001173">
    <property type="entry name" value="Glyco_trans_2-like"/>
</dbReference>
<dbReference type="GO" id="GO:0016758">
    <property type="term" value="F:hexosyltransferase activity"/>
    <property type="evidence" value="ECO:0007669"/>
    <property type="project" value="UniProtKB-ARBA"/>
</dbReference>
<dbReference type="InterPro" id="IPR027791">
    <property type="entry name" value="Galactosyl_T_C"/>
</dbReference>
<dbReference type="KEGG" id="msub:BK009_06240"/>
<evidence type="ECO:0000313" key="7">
    <source>
        <dbReference type="Proteomes" id="UP000232631"/>
    </source>
</evidence>
<dbReference type="InterPro" id="IPR029044">
    <property type="entry name" value="Nucleotide-diphossugar_trans"/>
</dbReference>
<keyword evidence="1 6" id="KW-0808">Transferase</keyword>
<gene>
    <name evidence="5" type="ORF">BK009_06240</name>
    <name evidence="6" type="ORF">HG719_01275</name>
</gene>
<keyword evidence="7" id="KW-1185">Reference proteome</keyword>
<keyword evidence="2" id="KW-0175">Coiled coil</keyword>
<dbReference type="SUPFAM" id="SSF53448">
    <property type="entry name" value="Nucleotide-diphospho-sugar transferases"/>
    <property type="match status" value="2"/>
</dbReference>
<dbReference type="PANTHER" id="PTHR22916">
    <property type="entry name" value="GLYCOSYLTRANSFERASE"/>
    <property type="match status" value="1"/>
</dbReference>
<evidence type="ECO:0000313" key="6">
    <source>
        <dbReference type="EMBL" id="NMO08465.1"/>
    </source>
</evidence>